<dbReference type="InterPro" id="IPR035992">
    <property type="entry name" value="Ricin_B-like_lectins"/>
</dbReference>
<proteinExistence type="inferred from homology"/>
<evidence type="ECO:0000256" key="5">
    <source>
        <dbReference type="ARBA" id="ARBA00023054"/>
    </source>
</evidence>
<dbReference type="EC" id="2.4.1.-" evidence="11"/>
<keyword evidence="11" id="KW-0328">Glycosyltransferase</keyword>
<evidence type="ECO:0000256" key="13">
    <source>
        <dbReference type="SAM" id="MobiDB-lite"/>
    </source>
</evidence>
<evidence type="ECO:0000256" key="8">
    <source>
        <dbReference type="ARBA" id="ARBA00023212"/>
    </source>
</evidence>
<evidence type="ECO:0000256" key="9">
    <source>
        <dbReference type="ARBA" id="ARBA00023273"/>
    </source>
</evidence>
<evidence type="ECO:0000256" key="2">
    <source>
        <dbReference type="ARBA" id="ARBA00006875"/>
    </source>
</evidence>
<keyword evidence="11" id="KW-0464">Manganese</keyword>
<comment type="pathway">
    <text evidence="11">Protein modification; protein glycosylation.</text>
</comment>
<evidence type="ECO:0000256" key="4">
    <source>
        <dbReference type="ARBA" id="ARBA00022846"/>
    </source>
</evidence>
<feature type="compositionally biased region" description="Basic and acidic residues" evidence="13">
    <location>
        <begin position="766"/>
        <end position="781"/>
    </location>
</feature>
<evidence type="ECO:0000256" key="1">
    <source>
        <dbReference type="ARBA" id="ARBA00004611"/>
    </source>
</evidence>
<evidence type="ECO:0000256" key="11">
    <source>
        <dbReference type="RuleBase" id="RU361242"/>
    </source>
</evidence>
<feature type="region of interest" description="Disordered" evidence="13">
    <location>
        <begin position="802"/>
        <end position="823"/>
    </location>
</feature>
<keyword evidence="3" id="KW-0963">Cytoplasm</keyword>
<keyword evidence="7 11" id="KW-1015">Disulfide bond</keyword>
<keyword evidence="9" id="KW-0966">Cell projection</keyword>
<dbReference type="Gene3D" id="3.90.550.10">
    <property type="entry name" value="Spore Coat Polysaccharide Biosynthesis Protein SpsA, Chain A"/>
    <property type="match status" value="2"/>
</dbReference>
<keyword evidence="4" id="KW-0282">Flagellum</keyword>
<dbReference type="SUPFAM" id="SSF50370">
    <property type="entry name" value="Ricin B-like lectins"/>
    <property type="match status" value="1"/>
</dbReference>
<comment type="cofactor">
    <cofactor evidence="11">
        <name>Mn(2+)</name>
        <dbReference type="ChEBI" id="CHEBI:29035"/>
    </cofactor>
</comment>
<accession>A0ABN7S296</accession>
<dbReference type="SUPFAM" id="SSF53448">
    <property type="entry name" value="Nucleotide-diphospho-sugar transferases"/>
    <property type="match status" value="1"/>
</dbReference>
<feature type="compositionally biased region" description="Polar residues" evidence="13">
    <location>
        <begin position="107"/>
        <end position="121"/>
    </location>
</feature>
<organism evidence="15 16">
    <name type="scientific">Oikopleura dioica</name>
    <name type="common">Tunicate</name>
    <dbReference type="NCBI Taxonomy" id="34765"/>
    <lineage>
        <taxon>Eukaryota</taxon>
        <taxon>Metazoa</taxon>
        <taxon>Chordata</taxon>
        <taxon>Tunicata</taxon>
        <taxon>Appendicularia</taxon>
        <taxon>Copelata</taxon>
        <taxon>Oikopleuridae</taxon>
        <taxon>Oikopleura</taxon>
    </lineage>
</organism>
<feature type="region of interest" description="Disordered" evidence="13">
    <location>
        <begin position="24"/>
        <end position="133"/>
    </location>
</feature>
<feature type="compositionally biased region" description="Acidic residues" evidence="13">
    <location>
        <begin position="46"/>
        <end position="100"/>
    </location>
</feature>
<dbReference type="InterPro" id="IPR008805">
    <property type="entry name" value="RIB43A"/>
</dbReference>
<comment type="similarity">
    <text evidence="2">Belongs to the RIB43A family.</text>
</comment>
<keyword evidence="5 12" id="KW-0175">Coiled coil</keyword>
<dbReference type="InterPro" id="IPR001173">
    <property type="entry name" value="Glyco_trans_2-like"/>
</dbReference>
<feature type="compositionally biased region" description="Basic and acidic residues" evidence="13">
    <location>
        <begin position="31"/>
        <end position="45"/>
    </location>
</feature>
<keyword evidence="16" id="KW-1185">Reference proteome</keyword>
<dbReference type="PANTHER" id="PTHR11675:SF131">
    <property type="entry name" value="POLYPEPTIDE N-ACETYLGALACTOSAMINYLTRANSFERASE 9-RELATED"/>
    <property type="match status" value="1"/>
</dbReference>
<dbReference type="PROSITE" id="PS50231">
    <property type="entry name" value="RICIN_B_LECTIN"/>
    <property type="match status" value="1"/>
</dbReference>
<dbReference type="PANTHER" id="PTHR11675">
    <property type="entry name" value="N-ACETYLGALACTOSAMINYLTRANSFERASE"/>
    <property type="match status" value="1"/>
</dbReference>
<feature type="coiled-coil region" evidence="12">
    <location>
        <begin position="875"/>
        <end position="908"/>
    </location>
</feature>
<protein>
    <recommendedName>
        <fullName evidence="11">Polypeptide N-acetylgalactosaminyltransferase</fullName>
        <ecNumber evidence="11">2.4.1.-</ecNumber>
    </recommendedName>
    <alternativeName>
        <fullName evidence="11">Protein-UDP acetylgalactosaminyltransferase</fullName>
    </alternativeName>
</protein>
<evidence type="ECO:0000256" key="3">
    <source>
        <dbReference type="ARBA" id="ARBA00022490"/>
    </source>
</evidence>
<evidence type="ECO:0000313" key="16">
    <source>
        <dbReference type="Proteomes" id="UP001158576"/>
    </source>
</evidence>
<evidence type="ECO:0000256" key="12">
    <source>
        <dbReference type="SAM" id="Coils"/>
    </source>
</evidence>
<keyword evidence="11" id="KW-0333">Golgi apparatus</keyword>
<feature type="coiled-coil region" evidence="12">
    <location>
        <begin position="266"/>
        <end position="293"/>
    </location>
</feature>
<feature type="domain" description="Glycosyltransferase 2-like" evidence="14">
    <location>
        <begin position="412"/>
        <end position="598"/>
    </location>
</feature>
<comment type="similarity">
    <text evidence="11">Belongs to the glycosyltransferase 2 family. GalNAc-T subfamily.</text>
</comment>
<gene>
    <name evidence="15" type="ORF">OKIOD_LOCUS3634</name>
</gene>
<evidence type="ECO:0000256" key="6">
    <source>
        <dbReference type="ARBA" id="ARBA00023069"/>
    </source>
</evidence>
<dbReference type="Gene3D" id="2.80.10.50">
    <property type="match status" value="1"/>
</dbReference>
<reference evidence="15 16" key="1">
    <citation type="submission" date="2021-04" db="EMBL/GenBank/DDBJ databases">
        <authorList>
            <person name="Bliznina A."/>
        </authorList>
    </citation>
    <scope>NUCLEOTIDE SEQUENCE [LARGE SCALE GENOMIC DNA]</scope>
</reference>
<keyword evidence="11" id="KW-0430">Lectin</keyword>
<keyword evidence="8" id="KW-0206">Cytoskeleton</keyword>
<feature type="coiled-coil region" evidence="12">
    <location>
        <begin position="204"/>
        <end position="238"/>
    </location>
</feature>
<dbReference type="InterPro" id="IPR029044">
    <property type="entry name" value="Nucleotide-diphossugar_trans"/>
</dbReference>
<evidence type="ECO:0000313" key="15">
    <source>
        <dbReference type="EMBL" id="CAG5089078.1"/>
    </source>
</evidence>
<sequence>MIVEVERGINEELAHLRAGLPVAPEIPNFGFEKREPKVANGKEEFADQIEINEEIQEYGDVESEGGELDEEQESYEEEDDTEDEDNELEEEEESESDNESQEEKTTVSDSELESQNVTQIESGKIATEKLNSETEVTILSVTFPQEEPEDYESFLQNISSGSKFKITHLRTHNKEQAMIKDIFDVDVEVDEYASYEFEPDHEIRREKEILKAEVDDKIRRLKEQKQAEINARIAEEEKLQKIREEQQRPLRRQLAAKKRLQDKLRAEDYEGEEELLQEEYETMQQESHDDEQEIIAEPLAGGDHYGKEKMFGLFKGRVLLEPGVPHDCYSDEELQPCLRKPLPRKSDPGEFGKAYVPENPSAEDKAKIDKGWERHGFNEFVCNKIALTRHLSDKRPSKCMSKRWKKPLPTTSVVIVFHNEAECTLLRTVYSILGTTPKILLTEIILVDDKSEIDKRPELGVKLEQYIVNEINSKMGENFVKVIRQPTRMGLIQARLAGAAAAKADTITFLDAHCECFPGWAEPLLERIAEDPTRVMTPVIEVIDAGTFRTTETKTANIFKGVFGWNLVFYWMEAYGPQNPYTSAYEARPIRSPTMAGGLFTMDKGDLTSRIQLREDLQCKSFHWYMENVLPELDYTMNSDLIFAGEIIAQGLMTARNPNNRQCFDSSGKDNAQIQIFPCHGMLGNQYFEYTNIKDIRLIGVDKPALDRQTAEKKERLAAEDERNAAYGRESNKNAKLGLLYEQRQERDERDLAKRINEFRFEHQTKESRREWDLNDPESKKNSAPVRVADVDTNLGISSAQVFDGEDLAGPSRNSIQQDQRRQWADCQREEKLRREQEEAYTTHKYLTEQIAWAEMWQTMLDQKEAKRLADLKELKQFNLQQAKEKREREAAEKNRELQDKLTDIRNNVTGTMLTEDPAVAKSTFGSHRVLTDRWKGMSPAQVEDIRSTQELQRSENKAIQNQNKEIDNQWDNDRIQQAKTLMLMERRNGLSFLI</sequence>
<name>A0ABN7S296_OIKDI</name>
<evidence type="ECO:0000259" key="14">
    <source>
        <dbReference type="Pfam" id="PF00535"/>
    </source>
</evidence>
<feature type="region of interest" description="Disordered" evidence="13">
    <location>
        <begin position="766"/>
        <end position="786"/>
    </location>
</feature>
<keyword evidence="6" id="KW-0969">Cilium</keyword>
<dbReference type="Proteomes" id="UP001158576">
    <property type="component" value="Chromosome PAR"/>
</dbReference>
<comment type="subcellular location">
    <subcellularLocation>
        <location evidence="1">Cytoplasm</location>
        <location evidence="1">Cytoskeleton</location>
        <location evidence="1">Flagellum axoneme</location>
    </subcellularLocation>
    <subcellularLocation>
        <location evidence="11">Golgi apparatus membrane</location>
        <topology evidence="11">Single-pass type II membrane protein</topology>
    </subcellularLocation>
</comment>
<comment type="subunit">
    <text evidence="10">Microtubule inner protein component of sperm flagellar doublet microtubules.</text>
</comment>
<dbReference type="EMBL" id="OU015568">
    <property type="protein sequence ID" value="CAG5089078.1"/>
    <property type="molecule type" value="Genomic_DNA"/>
</dbReference>
<keyword evidence="11" id="KW-0808">Transferase</keyword>
<evidence type="ECO:0000256" key="7">
    <source>
        <dbReference type="ARBA" id="ARBA00023157"/>
    </source>
</evidence>
<dbReference type="Pfam" id="PF05914">
    <property type="entry name" value="RIB43A"/>
    <property type="match status" value="1"/>
</dbReference>
<evidence type="ECO:0000256" key="10">
    <source>
        <dbReference type="ARBA" id="ARBA00046435"/>
    </source>
</evidence>
<dbReference type="Pfam" id="PF00535">
    <property type="entry name" value="Glycos_transf_2"/>
    <property type="match status" value="1"/>
</dbReference>